<evidence type="ECO:0000313" key="1">
    <source>
        <dbReference type="EMBL" id="CAK9092809.1"/>
    </source>
</evidence>
<keyword evidence="2" id="KW-1185">Reference proteome</keyword>
<organism evidence="1 2">
    <name type="scientific">Durusdinium trenchii</name>
    <dbReference type="NCBI Taxonomy" id="1381693"/>
    <lineage>
        <taxon>Eukaryota</taxon>
        <taxon>Sar</taxon>
        <taxon>Alveolata</taxon>
        <taxon>Dinophyceae</taxon>
        <taxon>Suessiales</taxon>
        <taxon>Symbiodiniaceae</taxon>
        <taxon>Durusdinium</taxon>
    </lineage>
</organism>
<gene>
    <name evidence="1" type="ORF">SCF082_LOCUS43670</name>
</gene>
<dbReference type="PANTHER" id="PTHR48462:SF1">
    <property type="entry name" value="PROTEIN, PUTATIVE-RELATED"/>
    <property type="match status" value="1"/>
</dbReference>
<name>A0ABP0QXX4_9DINO</name>
<sequence>GARGTALAKLSTTGTADVRPLYAGEALRRLVGKVLLRSELPALRTHLLPHQLAVGVSAGTEVMPHLYRQWQHHYRADTDRVCLSYDEGNAHNVVDRHVFLTRMQEVTPGLSRWLEYIYTTDIDTKVFFHHMIIPSVAGGQQGCPLMTACHAVVQRLLLESLGLVDPPAGTAVALPTLQPPAQLDMAPCFADDGLLAGLSAEVLRALQHWSIVMPRLGLKLSIASDPQVGYYLLRRCCAGGRMKYLARTTPIRHCLPGLVAFDSALRDAFCASTGLALDPQAWKQAQLPVASGGLGLRSAVDFADAAYIGSRLLVLERCHALGTPAAWDGSDGGNELGLAIVMLLLSTVALRDLLHDYCARAQLRPQAEVPGLLDGRRRPADIFLRGGVGLLPALPDGSRPVGLGALALDVAIIHALGPNHWNDTLCGAPDAATVYA</sequence>
<comment type="caution">
    <text evidence="1">The sequence shown here is derived from an EMBL/GenBank/DDBJ whole genome shotgun (WGS) entry which is preliminary data.</text>
</comment>
<proteinExistence type="predicted"/>
<accession>A0ABP0QXX4</accession>
<evidence type="ECO:0008006" key="3">
    <source>
        <dbReference type="Google" id="ProtNLM"/>
    </source>
</evidence>
<protein>
    <recommendedName>
        <fullName evidence="3">Reverse transcriptase domain-containing protein</fullName>
    </recommendedName>
</protein>
<feature type="non-terminal residue" evidence="1">
    <location>
        <position position="1"/>
    </location>
</feature>
<dbReference type="PANTHER" id="PTHR48462">
    <property type="entry name" value="PROTEIN, PUTATIVE-RELATED"/>
    <property type="match status" value="1"/>
</dbReference>
<evidence type="ECO:0000313" key="2">
    <source>
        <dbReference type="Proteomes" id="UP001642464"/>
    </source>
</evidence>
<dbReference type="EMBL" id="CAXAMM010040374">
    <property type="protein sequence ID" value="CAK9092809.1"/>
    <property type="molecule type" value="Genomic_DNA"/>
</dbReference>
<reference evidence="1 2" key="1">
    <citation type="submission" date="2024-02" db="EMBL/GenBank/DDBJ databases">
        <authorList>
            <person name="Chen Y."/>
            <person name="Shah S."/>
            <person name="Dougan E. K."/>
            <person name="Thang M."/>
            <person name="Chan C."/>
        </authorList>
    </citation>
    <scope>NUCLEOTIDE SEQUENCE [LARGE SCALE GENOMIC DNA]</scope>
</reference>
<dbReference type="Proteomes" id="UP001642464">
    <property type="component" value="Unassembled WGS sequence"/>
</dbReference>